<keyword evidence="4" id="KW-1185">Reference proteome</keyword>
<feature type="domain" description="LptD C-terminal" evidence="2">
    <location>
        <begin position="317"/>
        <end position="701"/>
    </location>
</feature>
<dbReference type="EMBL" id="BMXE01000001">
    <property type="protein sequence ID" value="GHB17781.1"/>
    <property type="molecule type" value="Genomic_DNA"/>
</dbReference>
<evidence type="ECO:0000313" key="3">
    <source>
        <dbReference type="EMBL" id="GHB17781.1"/>
    </source>
</evidence>
<feature type="domain" description="LptD C-terminal" evidence="2">
    <location>
        <begin position="705"/>
        <end position="770"/>
    </location>
</feature>
<dbReference type="Proteomes" id="UP000637980">
    <property type="component" value="Unassembled WGS sequence"/>
</dbReference>
<dbReference type="InterPro" id="IPR050218">
    <property type="entry name" value="LptD"/>
</dbReference>
<accession>A0ABQ3DWV7</accession>
<keyword evidence="1" id="KW-0998">Cell outer membrane</keyword>
<reference evidence="4" key="1">
    <citation type="journal article" date="2019" name="Int. J. Syst. Evol. Microbiol.">
        <title>The Global Catalogue of Microorganisms (GCM) 10K type strain sequencing project: providing services to taxonomists for standard genome sequencing and annotation.</title>
        <authorList>
            <consortium name="The Broad Institute Genomics Platform"/>
            <consortium name="The Broad Institute Genome Sequencing Center for Infectious Disease"/>
            <person name="Wu L."/>
            <person name="Ma J."/>
        </authorList>
    </citation>
    <scope>NUCLEOTIDE SEQUENCE [LARGE SCALE GENOMIC DNA]</scope>
    <source>
        <strain evidence="4">KCTC 12861</strain>
    </source>
</reference>
<dbReference type="Gene3D" id="2.60.450.10">
    <property type="entry name" value="Lipopolysaccharide (LPS) transport protein A like domain"/>
    <property type="match status" value="1"/>
</dbReference>
<evidence type="ECO:0000313" key="4">
    <source>
        <dbReference type="Proteomes" id="UP000637980"/>
    </source>
</evidence>
<dbReference type="InterPro" id="IPR020889">
    <property type="entry name" value="LipoPS_assembly_LptD"/>
</dbReference>
<proteinExistence type="inferred from homology"/>
<comment type="subunit">
    <text evidence="1">Component of the lipopolysaccharide transport and assembly complex.</text>
</comment>
<feature type="chain" id="PRO_5044936879" description="LPS-assembly protein LptD" evidence="1">
    <location>
        <begin position="48"/>
        <end position="800"/>
    </location>
</feature>
<dbReference type="PANTHER" id="PTHR30189:SF1">
    <property type="entry name" value="LPS-ASSEMBLY PROTEIN LPTD"/>
    <property type="match status" value="1"/>
</dbReference>
<comment type="caution">
    <text evidence="3">The sequence shown here is derived from an EMBL/GenBank/DDBJ whole genome shotgun (WGS) entry which is preliminary data.</text>
</comment>
<keyword evidence="1" id="KW-0732">Signal</keyword>
<comment type="function">
    <text evidence="1">Involved in the assembly of lipopolysaccharide (LPS) at the surface of the outer membrane.</text>
</comment>
<dbReference type="PANTHER" id="PTHR30189">
    <property type="entry name" value="LPS-ASSEMBLY PROTEIN"/>
    <property type="match status" value="1"/>
</dbReference>
<comment type="subcellular location">
    <subcellularLocation>
        <location evidence="1">Cell outer membrane</location>
    </subcellularLocation>
</comment>
<comment type="caution">
    <text evidence="1">Lacks conserved residue(s) required for the propagation of feature annotation.</text>
</comment>
<dbReference type="HAMAP" id="MF_01411">
    <property type="entry name" value="LPS_assembly_LptD"/>
    <property type="match status" value="1"/>
</dbReference>
<feature type="signal peptide" evidence="1">
    <location>
        <begin position="1"/>
        <end position="47"/>
    </location>
</feature>
<organism evidence="3 4">
    <name type="scientific">Pseudovibrio japonicus</name>
    <dbReference type="NCBI Taxonomy" id="366534"/>
    <lineage>
        <taxon>Bacteria</taxon>
        <taxon>Pseudomonadati</taxon>
        <taxon>Pseudomonadota</taxon>
        <taxon>Alphaproteobacteria</taxon>
        <taxon>Hyphomicrobiales</taxon>
        <taxon>Stappiaceae</taxon>
        <taxon>Pseudovibrio</taxon>
    </lineage>
</organism>
<keyword evidence="1" id="KW-0472">Membrane</keyword>
<evidence type="ECO:0000256" key="1">
    <source>
        <dbReference type="HAMAP-Rule" id="MF_01411"/>
    </source>
</evidence>
<name>A0ABQ3DWV7_9HYPH</name>
<dbReference type="RefSeq" id="WP_189434536.1">
    <property type="nucleotide sequence ID" value="NZ_BMXE01000001.1"/>
</dbReference>
<protein>
    <recommendedName>
        <fullName evidence="1">LPS-assembly protein LptD</fullName>
    </recommendedName>
</protein>
<comment type="similarity">
    <text evidence="1">Belongs to the LptD family.</text>
</comment>
<gene>
    <name evidence="1 3" type="primary">lptD</name>
    <name evidence="3" type="ORF">GCM10007094_01770</name>
</gene>
<sequence precursor="true">MVSANILKQKIKRVGAGCVSPVYLRTVSALALLCGAGLAVLSTPAQAQFDLTSAAEQSVDTSQPMLLEARELQYDFDNDVIIASGNVEIYFDDYTLRADRVTYNRADGRFSASGNVEMTEPDGNFIQADNLELSDDFAQGFVNALEIDTPQFTHFVAESAERANDNLTIFQNGTYSVYKKAPKPPLWRIKSTTITHNQQKQRIYFEDSSIELFGNSIARIPYFSIADPTVGRKSGFLLPSFVTQNRLGVGVSVPFYWTISPTYDLTATLTPLTRQGFLGQLEWRQRFDRGHYNVSLGAINQADPGAFEGSSGDVRGRFIINSNSNFDITNRWRTGWDVTYATDRAFREDYGFADFGSAQEVSRLFLRGETQRNLFHADALAFQIAQEDNPSPTQPMNPIGPFTMVNEDLQQKQPFVHPVIDNSIYFERPIFGGQLNYDGNLTSLTRQTTDAFFVNGENRFRGVEGTFSRVSANLTWQRTLIDPIGQVFTPFAYAKTNLFFLANADDNVTELTDDAVVFRGMPAIGLEYRFPFLSTFTGGNQVIEPIAQLIVRPNEAEIGELPNEDAQSIVFDASTLFDWDKFSGFDRNEGGVRTNLGLQYKLQFDKGSFVSGLFGRSFQLAGLNSYAVPGILDATGDSGLETDGSDYVTSLYFDTNTGFRIGGNARFNEHDFGVERAEVGASGRYGPASTVLSYAYLAERPDAGIDEQRSEFVGSLNLNLQENWRVFGSLRYDMINENIVQDTVGLGYIDEGFNASISYSEDRSRNNGEPVQRVFFFRFGLRTIGDTTLSQSNSSSDPND</sequence>
<evidence type="ECO:0000259" key="2">
    <source>
        <dbReference type="Pfam" id="PF04453"/>
    </source>
</evidence>
<dbReference type="Pfam" id="PF04453">
    <property type="entry name" value="LptD"/>
    <property type="match status" value="2"/>
</dbReference>
<dbReference type="InterPro" id="IPR007543">
    <property type="entry name" value="LptD_C"/>
</dbReference>